<dbReference type="Pfam" id="PF06224">
    <property type="entry name" value="AlkZ-like"/>
    <property type="match status" value="1"/>
</dbReference>
<dbReference type="PANTHER" id="PTHR38479">
    <property type="entry name" value="LMO0824 PROTEIN"/>
    <property type="match status" value="1"/>
</dbReference>
<dbReference type="OrthoDB" id="9148135at2"/>
<name>A0A1G9BHT4_9ACTN</name>
<dbReference type="AlphaFoldDB" id="A0A1G9BHT4"/>
<dbReference type="Proteomes" id="UP000199155">
    <property type="component" value="Unassembled WGS sequence"/>
</dbReference>
<keyword evidence="1" id="KW-0238">DNA-binding</keyword>
<protein>
    <submittedName>
        <fullName evidence="1">Winged helix DNA-binding domain-containing protein</fullName>
    </submittedName>
</protein>
<keyword evidence="2" id="KW-1185">Reference proteome</keyword>
<organism evidence="1 2">
    <name type="scientific">Streptomyces indicus</name>
    <dbReference type="NCBI Taxonomy" id="417292"/>
    <lineage>
        <taxon>Bacteria</taxon>
        <taxon>Bacillati</taxon>
        <taxon>Actinomycetota</taxon>
        <taxon>Actinomycetes</taxon>
        <taxon>Kitasatosporales</taxon>
        <taxon>Streptomycetaceae</taxon>
        <taxon>Streptomyces</taxon>
    </lineage>
</organism>
<evidence type="ECO:0000313" key="2">
    <source>
        <dbReference type="Proteomes" id="UP000199155"/>
    </source>
</evidence>
<sequence>MPLTVSWTTAQARRFARQSLDVPAQGDPPAQLARLAAAMCGTHAQVASAAELSLALRHDRATRQEVREALFTASTLVKTYGPRGTVHLLPAAELPLWLGALSAQPTGAQHPDGVRLDARQTDEVVAAIAEALDGRFLTVDELTDEIVARTGPWAGELTMEAFQTKWPRWRTVMHTAGHRGALCFGPNRGRKVTYTRPQAGPPLPADEALPALVRSYLHAYGPATPESFAKWLAMPVGWARTAFHSCKVTEVDFEGTPAWVAADDTDFPAFSEPVRGVRLLPYFDSFGIDAYPRDRFFPGRARDRALARGQAGNYPLLVVDGEVAGVWHQKRAGKRIAVTVEPLVKLSAGQVRELEGQVARVGEVLEGTAELTVGEVAVGPHA</sequence>
<dbReference type="GO" id="GO:0003677">
    <property type="term" value="F:DNA binding"/>
    <property type="evidence" value="ECO:0007669"/>
    <property type="project" value="UniProtKB-KW"/>
</dbReference>
<dbReference type="PANTHER" id="PTHR38479:SF2">
    <property type="entry name" value="WINGED HELIX DNA-BINDING DOMAIN-CONTAINING PROTEIN"/>
    <property type="match status" value="1"/>
</dbReference>
<accession>A0A1G9BHT4</accession>
<dbReference type="STRING" id="417292.SAMN05421806_10754"/>
<dbReference type="RefSeq" id="WP_093611660.1">
    <property type="nucleotide sequence ID" value="NZ_FNFF01000007.1"/>
</dbReference>
<dbReference type="InterPro" id="IPR009351">
    <property type="entry name" value="AlkZ-like"/>
</dbReference>
<reference evidence="1 2" key="1">
    <citation type="submission" date="2016-10" db="EMBL/GenBank/DDBJ databases">
        <authorList>
            <person name="de Groot N.N."/>
        </authorList>
    </citation>
    <scope>NUCLEOTIDE SEQUENCE [LARGE SCALE GENOMIC DNA]</scope>
    <source>
        <strain evidence="1 2">CGMCC 4.5727</strain>
    </source>
</reference>
<evidence type="ECO:0000313" key="1">
    <source>
        <dbReference type="EMBL" id="SDK38780.1"/>
    </source>
</evidence>
<proteinExistence type="predicted"/>
<gene>
    <name evidence="1" type="ORF">SAMN05421806_10754</name>
</gene>
<dbReference type="EMBL" id="FNFF01000007">
    <property type="protein sequence ID" value="SDK38780.1"/>
    <property type="molecule type" value="Genomic_DNA"/>
</dbReference>